<feature type="region of interest" description="Disordered" evidence="1">
    <location>
        <begin position="182"/>
        <end position="206"/>
    </location>
</feature>
<organism evidence="2 3">
    <name type="scientific">Jimgerdemannia flammicorona</name>
    <dbReference type="NCBI Taxonomy" id="994334"/>
    <lineage>
        <taxon>Eukaryota</taxon>
        <taxon>Fungi</taxon>
        <taxon>Fungi incertae sedis</taxon>
        <taxon>Mucoromycota</taxon>
        <taxon>Mucoromycotina</taxon>
        <taxon>Endogonomycetes</taxon>
        <taxon>Endogonales</taxon>
        <taxon>Endogonaceae</taxon>
        <taxon>Jimgerdemannia</taxon>
    </lineage>
</organism>
<evidence type="ECO:0000313" key="2">
    <source>
        <dbReference type="EMBL" id="RUO96183.1"/>
    </source>
</evidence>
<feature type="region of interest" description="Disordered" evidence="1">
    <location>
        <begin position="1"/>
        <end position="84"/>
    </location>
</feature>
<feature type="compositionally biased region" description="Low complexity" evidence="1">
    <location>
        <begin position="46"/>
        <end position="56"/>
    </location>
</feature>
<feature type="compositionally biased region" description="Low complexity" evidence="1">
    <location>
        <begin position="64"/>
        <end position="78"/>
    </location>
</feature>
<evidence type="ECO:0000313" key="3">
    <source>
        <dbReference type="Proteomes" id="UP000268093"/>
    </source>
</evidence>
<comment type="caution">
    <text evidence="2">The sequence shown here is derived from an EMBL/GenBank/DDBJ whole genome shotgun (WGS) entry which is preliminary data.</text>
</comment>
<proteinExistence type="predicted"/>
<name>A0A433A0T3_9FUNG</name>
<dbReference type="EMBL" id="RBNI01022797">
    <property type="protein sequence ID" value="RUO96183.1"/>
    <property type="molecule type" value="Genomic_DNA"/>
</dbReference>
<reference evidence="2 3" key="1">
    <citation type="journal article" date="2018" name="New Phytol.">
        <title>Phylogenomics of Endogonaceae and evolution of mycorrhizas within Mucoromycota.</title>
        <authorList>
            <person name="Chang Y."/>
            <person name="Desiro A."/>
            <person name="Na H."/>
            <person name="Sandor L."/>
            <person name="Lipzen A."/>
            <person name="Clum A."/>
            <person name="Barry K."/>
            <person name="Grigoriev I.V."/>
            <person name="Martin F.M."/>
            <person name="Stajich J.E."/>
            <person name="Smith M.E."/>
            <person name="Bonito G."/>
            <person name="Spatafora J.W."/>
        </authorList>
    </citation>
    <scope>NUCLEOTIDE SEQUENCE [LARGE SCALE GENOMIC DNA]</scope>
    <source>
        <strain evidence="2 3">GMNB39</strain>
    </source>
</reference>
<dbReference type="Proteomes" id="UP000268093">
    <property type="component" value="Unassembled WGS sequence"/>
</dbReference>
<accession>A0A433A0T3</accession>
<evidence type="ECO:0000256" key="1">
    <source>
        <dbReference type="SAM" id="MobiDB-lite"/>
    </source>
</evidence>
<sequence>MENLTSNYIPCPTPRHSPDPTATPTSNRIPALTPTPDFISALTPEPTAAPNSTVTPTPTPTPTPDSTATPTPDSTAAPTPDPDLDLLTQLETHMRQTLPPLMARSNPYRDWLLNEVKMTGTPFRKFVQLNSDWQSKLDQMFVKYMTDNWDSSRHLLRTVQNIWQSKFVEKFLREIHGKDWEQSKPSYKRPQEPHDNRENTKRSRSSNDDVDVIDLVDENNLTTLDDILKGCNDSTLYWNILEGNIPDIDGGFLSTACGCAVNQTGCDCCSLGHLEILPKAQVSVKYILNCHVSNVAKIQYSILPSRYNIFRVGKNLPRGPFDEEDFQALLNNTKGIHVPARSASCNEFLDSLRKLLVRTAEHADIQQQLIVMAYIQKSNLALTNQMIEGKSNDSDTSFFVSVCNTWFDHVGSKRVSPLVNDLLNKPTEASYRACIFDPILAHLASTWVSVLNLEQAISYAPGEVILRASAAQCRVRHKAQKDGQKTDGIIRASLSGNKNQRIWEIGVLEVTAGPHEHETFRIFWDHFKIFRGCNDILMNIAQNLPNGDKVWSMDAFGDVWRFARHSRVLVPLGWSDVSHLEDFVNVLWRFKVIISI</sequence>
<gene>
    <name evidence="2" type="ORF">BC936DRAFT_142464</name>
</gene>
<keyword evidence="3" id="KW-1185">Reference proteome</keyword>
<feature type="compositionally biased region" description="Basic and acidic residues" evidence="1">
    <location>
        <begin position="189"/>
        <end position="206"/>
    </location>
</feature>
<dbReference type="AlphaFoldDB" id="A0A433A0T3"/>
<protein>
    <submittedName>
        <fullName evidence="2">Uncharacterized protein</fullName>
    </submittedName>
</protein>